<dbReference type="Gene3D" id="1.10.630.10">
    <property type="entry name" value="Cytochrome P450"/>
    <property type="match status" value="1"/>
</dbReference>
<dbReference type="AlphaFoldDB" id="A0A4S8K7J1"/>
<keyword evidence="6" id="KW-0472">Membrane</keyword>
<dbReference type="Proteomes" id="UP000317650">
    <property type="component" value="Chromosome 8"/>
</dbReference>
<dbReference type="CDD" id="cd11064">
    <property type="entry name" value="CYP86A"/>
    <property type="match status" value="1"/>
</dbReference>
<proteinExistence type="inferred from homology"/>
<dbReference type="GO" id="GO:0020037">
    <property type="term" value="F:heme binding"/>
    <property type="evidence" value="ECO:0007669"/>
    <property type="project" value="InterPro"/>
</dbReference>
<evidence type="ECO:0008006" key="9">
    <source>
        <dbReference type="Google" id="ProtNLM"/>
    </source>
</evidence>
<dbReference type="EMBL" id="PYDT01000002">
    <property type="protein sequence ID" value="THU70878.1"/>
    <property type="molecule type" value="Genomic_DNA"/>
</dbReference>
<keyword evidence="3" id="KW-0560">Oxidoreductase</keyword>
<dbReference type="GO" id="GO:0016705">
    <property type="term" value="F:oxidoreductase activity, acting on paired donors, with incorporation or reduction of molecular oxygen"/>
    <property type="evidence" value="ECO:0007669"/>
    <property type="project" value="InterPro"/>
</dbReference>
<dbReference type="PANTHER" id="PTHR24296">
    <property type="entry name" value="CYTOCHROME P450"/>
    <property type="match status" value="1"/>
</dbReference>
<comment type="similarity">
    <text evidence="1">Belongs to the cytochrome P450 family.</text>
</comment>
<reference evidence="7 8" key="1">
    <citation type="journal article" date="2019" name="Nat. Plants">
        <title>Genome sequencing of Musa balbisiana reveals subgenome evolution and function divergence in polyploid bananas.</title>
        <authorList>
            <person name="Yao X."/>
        </authorList>
    </citation>
    <scope>NUCLEOTIDE SEQUENCE [LARGE SCALE GENOMIC DNA]</scope>
    <source>
        <strain evidence="8">cv. DH-PKW</strain>
        <tissue evidence="7">Leaves</tissue>
    </source>
</reference>
<evidence type="ECO:0000313" key="7">
    <source>
        <dbReference type="EMBL" id="THU70878.1"/>
    </source>
</evidence>
<keyword evidence="6" id="KW-0812">Transmembrane</keyword>
<dbReference type="PRINTS" id="PR00463">
    <property type="entry name" value="EP450I"/>
</dbReference>
<dbReference type="PRINTS" id="PR00385">
    <property type="entry name" value="P450"/>
</dbReference>
<keyword evidence="4 5" id="KW-0408">Iron</keyword>
<evidence type="ECO:0000256" key="5">
    <source>
        <dbReference type="PIRSR" id="PIRSR602401-1"/>
    </source>
</evidence>
<feature type="transmembrane region" description="Helical" evidence="6">
    <location>
        <begin position="12"/>
        <end position="32"/>
    </location>
</feature>
<keyword evidence="5" id="KW-0349">Heme</keyword>
<dbReference type="InterPro" id="IPR036396">
    <property type="entry name" value="Cyt_P450_sf"/>
</dbReference>
<sequence length="503" mass="56782">MEAAVWLQSYVSSFFFIFAATLITFSGLLLLVRWRRWCNCPVCRAYLSSSWTAEFDNLCDWYAHLLRQSPTGTVQIHVLGNTITANPDNVEYMLKTNFDNFPKGKPFSTILGDLLGHGIFNVDGDAWRFQRKMASLELGSASLRSYAFRIVSGEVHHRLLPLLAFVSDPLGDNTVELQDVFRRFAFDSVCKISFGLDPGCLELSLPMSEFAMAFDRASTLLARRAATIVPLVWKLKRFLNVGSERELQRSIRRVNVLADEVIRQRRILGSASGHDLLSRFMSSVEDDRYLRDIVISFLLAGRDTVASSLTSVFFLLSQHPKVVAAIRDEVAAVTKGKDENDEVPTYEQLKGMHYVTAVLHESLRLYPPVQFDSKFCLEDDVLPDGTMVTKNARVTYHPYAMGRMERIWGSDCFDFKPERWLRDGLFTPEGLFKYPVFQAGLRVCLGKEMALMEMKAVIVTVVPRFDIEVINGGRSPHFTPGLTATITGGLSVRVHRRTATACE</sequence>
<protein>
    <recommendedName>
        <fullName evidence="9">Cytochrome P450</fullName>
    </recommendedName>
</protein>
<dbReference type="SUPFAM" id="SSF48264">
    <property type="entry name" value="Cytochrome P450"/>
    <property type="match status" value="1"/>
</dbReference>
<accession>A0A4S8K7J1</accession>
<evidence type="ECO:0000313" key="8">
    <source>
        <dbReference type="Proteomes" id="UP000317650"/>
    </source>
</evidence>
<evidence type="ECO:0000256" key="1">
    <source>
        <dbReference type="ARBA" id="ARBA00010617"/>
    </source>
</evidence>
<keyword evidence="2 5" id="KW-0479">Metal-binding</keyword>
<name>A0A4S8K7J1_MUSBA</name>
<keyword evidence="6" id="KW-1133">Transmembrane helix</keyword>
<dbReference type="InterPro" id="IPR001128">
    <property type="entry name" value="Cyt_P450"/>
</dbReference>
<evidence type="ECO:0000256" key="4">
    <source>
        <dbReference type="ARBA" id="ARBA00023004"/>
    </source>
</evidence>
<dbReference type="InterPro" id="IPR002401">
    <property type="entry name" value="Cyt_P450_E_grp-I"/>
</dbReference>
<gene>
    <name evidence="7" type="ORF">C4D60_Mb08t29640</name>
</gene>
<comment type="caution">
    <text evidence="7">The sequence shown here is derived from an EMBL/GenBank/DDBJ whole genome shotgun (WGS) entry which is preliminary data.</text>
</comment>
<dbReference type="Pfam" id="PF00067">
    <property type="entry name" value="p450"/>
    <property type="match status" value="1"/>
</dbReference>
<dbReference type="STRING" id="52838.A0A4S8K7J1"/>
<evidence type="ECO:0000256" key="6">
    <source>
        <dbReference type="SAM" id="Phobius"/>
    </source>
</evidence>
<organism evidence="7 8">
    <name type="scientific">Musa balbisiana</name>
    <name type="common">Banana</name>
    <dbReference type="NCBI Taxonomy" id="52838"/>
    <lineage>
        <taxon>Eukaryota</taxon>
        <taxon>Viridiplantae</taxon>
        <taxon>Streptophyta</taxon>
        <taxon>Embryophyta</taxon>
        <taxon>Tracheophyta</taxon>
        <taxon>Spermatophyta</taxon>
        <taxon>Magnoliopsida</taxon>
        <taxon>Liliopsida</taxon>
        <taxon>Zingiberales</taxon>
        <taxon>Musaceae</taxon>
        <taxon>Musa</taxon>
    </lineage>
</organism>
<dbReference type="GO" id="GO:0004497">
    <property type="term" value="F:monooxygenase activity"/>
    <property type="evidence" value="ECO:0007669"/>
    <property type="project" value="InterPro"/>
</dbReference>
<keyword evidence="8" id="KW-1185">Reference proteome</keyword>
<evidence type="ECO:0000256" key="2">
    <source>
        <dbReference type="ARBA" id="ARBA00022723"/>
    </source>
</evidence>
<dbReference type="GO" id="GO:0005506">
    <property type="term" value="F:iron ion binding"/>
    <property type="evidence" value="ECO:0007669"/>
    <property type="project" value="InterPro"/>
</dbReference>
<evidence type="ECO:0000256" key="3">
    <source>
        <dbReference type="ARBA" id="ARBA00023002"/>
    </source>
</evidence>
<comment type="cofactor">
    <cofactor evidence="5">
        <name>heme</name>
        <dbReference type="ChEBI" id="CHEBI:30413"/>
    </cofactor>
</comment>
<feature type="binding site" description="axial binding residue" evidence="5">
    <location>
        <position position="444"/>
    </location>
    <ligand>
        <name>heme</name>
        <dbReference type="ChEBI" id="CHEBI:30413"/>
    </ligand>
    <ligandPart>
        <name>Fe</name>
        <dbReference type="ChEBI" id="CHEBI:18248"/>
    </ligandPart>
</feature>